<comment type="caution">
    <text evidence="2">The sequence shown here is derived from an EMBL/GenBank/DDBJ whole genome shotgun (WGS) entry which is preliminary data.</text>
</comment>
<gene>
    <name evidence="2" type="ORF">COCNU_10G006450</name>
</gene>
<dbReference type="AlphaFoldDB" id="A0A8K0N8H1"/>
<dbReference type="OrthoDB" id="1923595at2759"/>
<evidence type="ECO:0000313" key="3">
    <source>
        <dbReference type="Proteomes" id="UP000797356"/>
    </source>
</evidence>
<proteinExistence type="predicted"/>
<dbReference type="EMBL" id="CM017881">
    <property type="protein sequence ID" value="KAG1362426.1"/>
    <property type="molecule type" value="Genomic_DNA"/>
</dbReference>
<evidence type="ECO:0000313" key="2">
    <source>
        <dbReference type="EMBL" id="KAG1362426.1"/>
    </source>
</evidence>
<dbReference type="PANTHER" id="PTHR48258">
    <property type="entry name" value="DUF4218 DOMAIN-CONTAINING PROTEIN-RELATED"/>
    <property type="match status" value="1"/>
</dbReference>
<protein>
    <recommendedName>
        <fullName evidence="1">DUF4216 domain-containing protein</fullName>
    </recommendedName>
</protein>
<dbReference type="PANTHER" id="PTHR48258:SF5">
    <property type="match status" value="1"/>
</dbReference>
<keyword evidence="3" id="KW-1185">Reference proteome</keyword>
<reference evidence="2" key="1">
    <citation type="journal article" date="2017" name="Gigascience">
        <title>The genome draft of coconut (Cocos nucifera).</title>
        <authorList>
            <person name="Xiao Y."/>
            <person name="Xu P."/>
            <person name="Fan H."/>
            <person name="Baudouin L."/>
            <person name="Xia W."/>
            <person name="Bocs S."/>
            <person name="Xu J."/>
            <person name="Li Q."/>
            <person name="Guo A."/>
            <person name="Zhou L."/>
            <person name="Li J."/>
            <person name="Wu Y."/>
            <person name="Ma Z."/>
            <person name="Armero A."/>
            <person name="Issali A.E."/>
            <person name="Liu N."/>
            <person name="Peng M."/>
            <person name="Yang Y."/>
        </authorList>
    </citation>
    <scope>NUCLEOTIDE SEQUENCE</scope>
    <source>
        <tissue evidence="2">Spear leaf of Hainan Tall coconut</tissue>
    </source>
</reference>
<feature type="domain" description="DUF4216" evidence="1">
    <location>
        <begin position="89"/>
        <end position="164"/>
    </location>
</feature>
<reference evidence="2" key="2">
    <citation type="submission" date="2019-07" db="EMBL/GenBank/DDBJ databases">
        <authorList>
            <person name="Yang Y."/>
            <person name="Bocs S."/>
            <person name="Baudouin L."/>
        </authorList>
    </citation>
    <scope>NUCLEOTIDE SEQUENCE</scope>
    <source>
        <tissue evidence="2">Spear leaf of Hainan Tall coconut</tissue>
    </source>
</reference>
<sequence>MDFDDDETVGPISDEIKVLAQGPNHIARRFKAFAMDNGYKFRTEQYEREMNTQNSRVMVLAKTESYARKQDTRPKLGDVNYYGRLTDIIELNYYGRFKVVLFRCDSIDVTQGRGIRKDSLGFTIINFSRLTHTGDHLNDEPFVFPSQAEQVIFVQDPKDREWFIPRQIIPRDAFDWSMESGP</sequence>
<accession>A0A8K0N8H1</accession>
<evidence type="ECO:0000259" key="1">
    <source>
        <dbReference type="Pfam" id="PF13952"/>
    </source>
</evidence>
<name>A0A8K0N8H1_COCNU</name>
<dbReference type="InterPro" id="IPR025312">
    <property type="entry name" value="DUF4216"/>
</dbReference>
<dbReference type="Pfam" id="PF13952">
    <property type="entry name" value="DUF4216"/>
    <property type="match status" value="1"/>
</dbReference>
<organism evidence="2 3">
    <name type="scientific">Cocos nucifera</name>
    <name type="common">Coconut palm</name>
    <dbReference type="NCBI Taxonomy" id="13894"/>
    <lineage>
        <taxon>Eukaryota</taxon>
        <taxon>Viridiplantae</taxon>
        <taxon>Streptophyta</taxon>
        <taxon>Embryophyta</taxon>
        <taxon>Tracheophyta</taxon>
        <taxon>Spermatophyta</taxon>
        <taxon>Magnoliopsida</taxon>
        <taxon>Liliopsida</taxon>
        <taxon>Arecaceae</taxon>
        <taxon>Arecoideae</taxon>
        <taxon>Cocoseae</taxon>
        <taxon>Attaleinae</taxon>
        <taxon>Cocos</taxon>
    </lineage>
</organism>
<dbReference type="Proteomes" id="UP000797356">
    <property type="component" value="Chromosome 10"/>
</dbReference>